<dbReference type="GO" id="GO:0006412">
    <property type="term" value="P:translation"/>
    <property type="evidence" value="ECO:0007669"/>
    <property type="project" value="InterPro"/>
</dbReference>
<proteinExistence type="inferred from homology"/>
<dbReference type="EMBL" id="AVOT02008690">
    <property type="protein sequence ID" value="MBW0486508.1"/>
    <property type="molecule type" value="Genomic_DNA"/>
</dbReference>
<feature type="domain" description="Small ribosomal subunit protein uS17 N-terminal" evidence="5">
    <location>
        <begin position="87"/>
        <end position="154"/>
    </location>
</feature>
<keyword evidence="7" id="KW-1185">Reference proteome</keyword>
<dbReference type="GO" id="GO:0003735">
    <property type="term" value="F:structural constituent of ribosome"/>
    <property type="evidence" value="ECO:0007669"/>
    <property type="project" value="InterPro"/>
</dbReference>
<organism evidence="6 7">
    <name type="scientific">Austropuccinia psidii MF-1</name>
    <dbReference type="NCBI Taxonomy" id="1389203"/>
    <lineage>
        <taxon>Eukaryota</taxon>
        <taxon>Fungi</taxon>
        <taxon>Dikarya</taxon>
        <taxon>Basidiomycota</taxon>
        <taxon>Pucciniomycotina</taxon>
        <taxon>Pucciniomycetes</taxon>
        <taxon>Pucciniales</taxon>
        <taxon>Sphaerophragmiaceae</taxon>
        <taxon>Austropuccinia</taxon>
    </lineage>
</organism>
<evidence type="ECO:0000256" key="4">
    <source>
        <dbReference type="RuleBase" id="RU003872"/>
    </source>
</evidence>
<dbReference type="Gene3D" id="2.40.50.1000">
    <property type="match status" value="1"/>
</dbReference>
<protein>
    <recommendedName>
        <fullName evidence="5">Small ribosomal subunit protein uS17 N-terminal domain-containing protein</fullName>
    </recommendedName>
</protein>
<dbReference type="OrthoDB" id="10254436at2759"/>
<dbReference type="PRINTS" id="PR00973">
    <property type="entry name" value="RIBOSOMALS17"/>
</dbReference>
<dbReference type="InterPro" id="IPR032440">
    <property type="entry name" value="Ribosomal_uS17_N"/>
</dbReference>
<dbReference type="PANTHER" id="PTHR10744:SF9">
    <property type="entry name" value="40S RIBOSOMAL PROTEIN S11-RELATED"/>
    <property type="match status" value="1"/>
</dbReference>
<dbReference type="PANTHER" id="PTHR10744">
    <property type="entry name" value="40S RIBOSOMAL PROTEIN S11 FAMILY MEMBER"/>
    <property type="match status" value="1"/>
</dbReference>
<dbReference type="FunFam" id="2.40.50.1000:FF:000001">
    <property type="entry name" value="40S ribosomal protein S11"/>
    <property type="match status" value="1"/>
</dbReference>
<dbReference type="PROSITE" id="PS00056">
    <property type="entry name" value="RIBOSOMAL_S17"/>
    <property type="match status" value="1"/>
</dbReference>
<comment type="caution">
    <text evidence="6">The sequence shown here is derived from an EMBL/GenBank/DDBJ whole genome shotgun (WGS) entry which is preliminary data.</text>
</comment>
<keyword evidence="2 4" id="KW-0689">Ribosomal protein</keyword>
<sequence length="240" mass="27352">MESPDFEGLETHTIAHFTFLKEYMDEEKSPNFVVAPDCGLGRCPPNKPLLQKRASLLNRSATDERHPHPFKQKKKATDMATTIAAEQTEKAFQKQPIFQNSKIKSTGKKAASKDRRWYKDVGLGFKTPAEAINGTYIDKKCPFTGEVSIRGRILTGRVVSTKMTRTIIIRREYLHFVPKYSRYEKRHQNMAVHCSPAFRVEIGDQVTVGQCRPLSKTVRFNVLRVQKSKSSALAKQFGKF</sequence>
<evidence type="ECO:0000256" key="2">
    <source>
        <dbReference type="ARBA" id="ARBA00022980"/>
    </source>
</evidence>
<dbReference type="GO" id="GO:0022627">
    <property type="term" value="C:cytosolic small ribosomal subunit"/>
    <property type="evidence" value="ECO:0007669"/>
    <property type="project" value="UniProtKB-ARBA"/>
</dbReference>
<accession>A0A9Q3CPC7</accession>
<keyword evidence="3 4" id="KW-0687">Ribonucleoprotein</keyword>
<evidence type="ECO:0000259" key="5">
    <source>
        <dbReference type="Pfam" id="PF16205"/>
    </source>
</evidence>
<dbReference type="NCBIfam" id="TIGR03630">
    <property type="entry name" value="uS17_arch"/>
    <property type="match status" value="1"/>
</dbReference>
<evidence type="ECO:0000256" key="1">
    <source>
        <dbReference type="ARBA" id="ARBA00010254"/>
    </source>
</evidence>
<dbReference type="InterPro" id="IPR000266">
    <property type="entry name" value="Ribosomal_uS17"/>
</dbReference>
<dbReference type="AlphaFoldDB" id="A0A9Q3CPC7"/>
<reference evidence="6" key="1">
    <citation type="submission" date="2021-03" db="EMBL/GenBank/DDBJ databases">
        <title>Draft genome sequence of rust myrtle Austropuccinia psidii MF-1, a brazilian biotype.</title>
        <authorList>
            <person name="Quecine M.C."/>
            <person name="Pachon D.M.R."/>
            <person name="Bonatelli M.L."/>
            <person name="Correr F.H."/>
            <person name="Franceschini L.M."/>
            <person name="Leite T.F."/>
            <person name="Margarido G.R.A."/>
            <person name="Almeida C.A."/>
            <person name="Ferrarezi J.A."/>
            <person name="Labate C.A."/>
        </authorList>
    </citation>
    <scope>NUCLEOTIDE SEQUENCE</scope>
    <source>
        <strain evidence="6">MF-1</strain>
    </source>
</reference>
<dbReference type="Pfam" id="PF00366">
    <property type="entry name" value="Ribosomal_S17"/>
    <property type="match status" value="1"/>
</dbReference>
<evidence type="ECO:0000313" key="6">
    <source>
        <dbReference type="EMBL" id="MBW0486508.1"/>
    </source>
</evidence>
<dbReference type="Pfam" id="PF16205">
    <property type="entry name" value="Ribosomal_S17_N"/>
    <property type="match status" value="1"/>
</dbReference>
<evidence type="ECO:0000256" key="3">
    <source>
        <dbReference type="ARBA" id="ARBA00023274"/>
    </source>
</evidence>
<gene>
    <name evidence="6" type="ORF">O181_026223</name>
</gene>
<dbReference type="InterPro" id="IPR028333">
    <property type="entry name" value="Ribosomal_uS17_arc/euk"/>
</dbReference>
<dbReference type="SUPFAM" id="SSF50249">
    <property type="entry name" value="Nucleic acid-binding proteins"/>
    <property type="match status" value="1"/>
</dbReference>
<dbReference type="InterPro" id="IPR012340">
    <property type="entry name" value="NA-bd_OB-fold"/>
</dbReference>
<evidence type="ECO:0000313" key="7">
    <source>
        <dbReference type="Proteomes" id="UP000765509"/>
    </source>
</evidence>
<dbReference type="InterPro" id="IPR019979">
    <property type="entry name" value="Ribosomal_uS17_CS"/>
</dbReference>
<dbReference type="CDD" id="cd00364">
    <property type="entry name" value="Ribosomal_uS17"/>
    <property type="match status" value="1"/>
</dbReference>
<name>A0A9Q3CPC7_9BASI</name>
<comment type="similarity">
    <text evidence="1 4">Belongs to the universal ribosomal protein uS17 family.</text>
</comment>
<dbReference type="Proteomes" id="UP000765509">
    <property type="component" value="Unassembled WGS sequence"/>
</dbReference>